<evidence type="ECO:0000256" key="3">
    <source>
        <dbReference type="ARBA" id="ARBA00022475"/>
    </source>
</evidence>
<reference evidence="12" key="1">
    <citation type="journal article" date="2019" name="Int. J. Syst. Evol. Microbiol.">
        <title>The Global Catalogue of Microorganisms (GCM) 10K type strain sequencing project: providing services to taxonomists for standard genome sequencing and annotation.</title>
        <authorList>
            <consortium name="The Broad Institute Genomics Platform"/>
            <consortium name="The Broad Institute Genome Sequencing Center for Infectious Disease"/>
            <person name="Wu L."/>
            <person name="Ma J."/>
        </authorList>
    </citation>
    <scope>NUCLEOTIDE SEQUENCE [LARGE SCALE GENOMIC DNA]</scope>
    <source>
        <strain evidence="12">CCM 8927</strain>
    </source>
</reference>
<dbReference type="InterPro" id="IPR004501">
    <property type="entry name" value="PTS_EIIC_3"/>
</dbReference>
<name>A0ABW1RLF1_9LACO</name>
<keyword evidence="2 8" id="KW-0813">Transport</keyword>
<feature type="transmembrane region" description="Helical" evidence="9">
    <location>
        <begin position="325"/>
        <end position="345"/>
    </location>
</feature>
<evidence type="ECO:0000313" key="11">
    <source>
        <dbReference type="EMBL" id="MFC6176890.1"/>
    </source>
</evidence>
<proteinExistence type="predicted"/>
<evidence type="ECO:0000256" key="4">
    <source>
        <dbReference type="ARBA" id="ARBA00022597"/>
    </source>
</evidence>
<feature type="transmembrane region" description="Helical" evidence="9">
    <location>
        <begin position="145"/>
        <end position="166"/>
    </location>
</feature>
<sequence>MSQNDDKKSFMDKITDFTNRLSGPLAKFANLKSISSIVNGLITIMPIIMVGAVFMILYVLGSPSVGTSGHALIPFLSPLSSKFLWMNSITLGFMSLYAVIVMSQSYGEKLKLDTKSSGLIGLGTFLTFTLAGLDKSGGIDITAFSSSGLFIGILSSLVSVRIYWFFIKKNITIKMPDSVPPNIGNSFAAIFPYAASFTLAWLIRTILNFDMLNWLNGLLEPIVNGSQSVWTAMIVSFITLLLWSVGLHGDNMFLTLFTPFGVSWLSENAKALSNGTPSNHLPNILAGLGQTGLLRMTIWTAAVWPVIFLMIISKNKFLKTLGWTTIWPGIFTIVEPVVFGLPLALNPYLMIPFILSGTISTGIGYMLMATPFFGKFFAMIPWATPPFLLGPLGTGDWKTVIIPFISFFIGLVLYIPFWKGYVQSLDKEAEEAEGKTELQ</sequence>
<feature type="transmembrane region" description="Helical" evidence="9">
    <location>
        <begin position="293"/>
        <end position="313"/>
    </location>
</feature>
<evidence type="ECO:0000313" key="12">
    <source>
        <dbReference type="Proteomes" id="UP001596288"/>
    </source>
</evidence>
<keyword evidence="12" id="KW-1185">Reference proteome</keyword>
<dbReference type="Pfam" id="PF02378">
    <property type="entry name" value="PTS_EIIC"/>
    <property type="match status" value="1"/>
</dbReference>
<keyword evidence="4 8" id="KW-0762">Sugar transport</keyword>
<feature type="transmembrane region" description="Helical" evidence="9">
    <location>
        <begin position="114"/>
        <end position="133"/>
    </location>
</feature>
<feature type="domain" description="PTS EIIC type-3" evidence="10">
    <location>
        <begin position="17"/>
        <end position="417"/>
    </location>
</feature>
<dbReference type="PROSITE" id="PS51105">
    <property type="entry name" value="PTS_EIIC_TYPE_3"/>
    <property type="match status" value="1"/>
</dbReference>
<evidence type="ECO:0000256" key="5">
    <source>
        <dbReference type="ARBA" id="ARBA00022692"/>
    </source>
</evidence>
<feature type="transmembrane region" description="Helical" evidence="9">
    <location>
        <begin position="187"/>
        <end position="207"/>
    </location>
</feature>
<dbReference type="PIRSF" id="PIRSF006351">
    <property type="entry name" value="PTS_EIIC-Cellobiose"/>
    <property type="match status" value="1"/>
</dbReference>
<comment type="function">
    <text evidence="8">The phosphoenolpyruvate-dependent sugar phosphotransferase system (PTS), a major carbohydrate active -transport system, catalyzes the phosphorylation of incoming sugar substrates concomitant with their translocation across the cell membrane.</text>
</comment>
<keyword evidence="3 8" id="KW-1003">Cell membrane</keyword>
<feature type="transmembrane region" description="Helical" evidence="9">
    <location>
        <begin position="227"/>
        <end position="247"/>
    </location>
</feature>
<evidence type="ECO:0000259" key="10">
    <source>
        <dbReference type="PROSITE" id="PS51105"/>
    </source>
</evidence>
<keyword evidence="6 9" id="KW-1133">Transmembrane helix</keyword>
<dbReference type="InterPro" id="IPR051088">
    <property type="entry name" value="PTS_Sugar-EIIC/EIIB"/>
</dbReference>
<dbReference type="InterPro" id="IPR004796">
    <property type="entry name" value="PTS_IIC_cello"/>
</dbReference>
<evidence type="ECO:0000256" key="2">
    <source>
        <dbReference type="ARBA" id="ARBA00022448"/>
    </source>
</evidence>
<feature type="transmembrane region" description="Helical" evidence="9">
    <location>
        <begin position="37"/>
        <end position="60"/>
    </location>
</feature>
<dbReference type="RefSeq" id="WP_137610701.1">
    <property type="nucleotide sequence ID" value="NZ_BJDF01000003.1"/>
</dbReference>
<gene>
    <name evidence="11" type="ORF">ACFQAV_08555</name>
</gene>
<dbReference type="EMBL" id="JBHSSF010000020">
    <property type="protein sequence ID" value="MFC6176890.1"/>
    <property type="molecule type" value="Genomic_DNA"/>
</dbReference>
<keyword evidence="7 8" id="KW-0472">Membrane</keyword>
<protein>
    <recommendedName>
        <fullName evidence="8">Permease IIC component</fullName>
    </recommendedName>
</protein>
<evidence type="ECO:0000256" key="6">
    <source>
        <dbReference type="ARBA" id="ARBA00022989"/>
    </source>
</evidence>
<dbReference type="PANTHER" id="PTHR33989:SF4">
    <property type="entry name" value="PTS SYSTEM N,N'-DIACETYLCHITOBIOSE-SPECIFIC EIIC COMPONENT"/>
    <property type="match status" value="1"/>
</dbReference>
<dbReference type="InterPro" id="IPR003352">
    <property type="entry name" value="PTS_EIIC"/>
</dbReference>
<feature type="transmembrane region" description="Helical" evidence="9">
    <location>
        <begin position="83"/>
        <end position="102"/>
    </location>
</feature>
<dbReference type="Proteomes" id="UP001596288">
    <property type="component" value="Unassembled WGS sequence"/>
</dbReference>
<comment type="caution">
    <text evidence="11">The sequence shown here is derived from an EMBL/GenBank/DDBJ whole genome shotgun (WGS) entry which is preliminary data.</text>
</comment>
<keyword evidence="5 9" id="KW-0812">Transmembrane</keyword>
<organism evidence="11 12">
    <name type="scientific">Companilactobacillus huachuanensis</name>
    <dbReference type="NCBI Taxonomy" id="2559914"/>
    <lineage>
        <taxon>Bacteria</taxon>
        <taxon>Bacillati</taxon>
        <taxon>Bacillota</taxon>
        <taxon>Bacilli</taxon>
        <taxon>Lactobacillales</taxon>
        <taxon>Lactobacillaceae</taxon>
        <taxon>Companilactobacillus</taxon>
    </lineage>
</organism>
<feature type="transmembrane region" description="Helical" evidence="9">
    <location>
        <begin position="400"/>
        <end position="418"/>
    </location>
</feature>
<comment type="subcellular location">
    <subcellularLocation>
        <location evidence="1">Cell membrane</location>
        <topology evidence="1">Multi-pass membrane protein</topology>
    </subcellularLocation>
</comment>
<evidence type="ECO:0000256" key="9">
    <source>
        <dbReference type="SAM" id="Phobius"/>
    </source>
</evidence>
<evidence type="ECO:0000256" key="8">
    <source>
        <dbReference type="PIRNR" id="PIRNR006351"/>
    </source>
</evidence>
<feature type="transmembrane region" description="Helical" evidence="9">
    <location>
        <begin position="357"/>
        <end position="380"/>
    </location>
</feature>
<dbReference type="PANTHER" id="PTHR33989">
    <property type="match status" value="1"/>
</dbReference>
<evidence type="ECO:0000256" key="7">
    <source>
        <dbReference type="ARBA" id="ARBA00023136"/>
    </source>
</evidence>
<accession>A0ABW1RLF1</accession>
<evidence type="ECO:0000256" key="1">
    <source>
        <dbReference type="ARBA" id="ARBA00004651"/>
    </source>
</evidence>